<dbReference type="GO" id="GO:0030151">
    <property type="term" value="F:molybdenum ion binding"/>
    <property type="evidence" value="ECO:0007669"/>
    <property type="project" value="InterPro"/>
</dbReference>
<evidence type="ECO:0000259" key="1">
    <source>
        <dbReference type="PROSITE" id="PS51340"/>
    </source>
</evidence>
<dbReference type="PATRIC" id="fig|1631356.3.peg.652"/>
<sequence length="290" mass="32090">MRLSALNIHPVKSTAIRPVDEAYVGRAGLRGDREWMVVDSTGTLVSAREQPSLFDVVADTPHTDASVTGALRLRHPRLADLALSPLEPQPVPVVLHKKDVLTTPAGAIADQWLREAIGRDDVRLMWCDDPTRRGLNPAYAQPDDHTAFADSAPLSLASTTSVRQLNDWTAETALDLGEPAPEPLPVQRFRANVIIEGADEPFAEDGWRRVRIGDVTFRVPAPIDRCVMTTIDPASLDRGKEPIRTLARHRRWDGKTWFAVKLVPDGEGTIRVGDELTVRLTVSRRRTARC</sequence>
<dbReference type="Proteomes" id="UP000037397">
    <property type="component" value="Unassembled WGS sequence"/>
</dbReference>
<evidence type="ECO:0000313" key="2">
    <source>
        <dbReference type="EMBL" id="KNX36439.1"/>
    </source>
</evidence>
<accession>A0A0L6CFH8</accession>
<reference evidence="3" key="1">
    <citation type="submission" date="2015-03" db="EMBL/GenBank/DDBJ databases">
        <title>Luteipulveratus halotolerans sp. nov., a novel actinobacterium (Dermacoccaceae) from Sarawak, Malaysia.</title>
        <authorList>
            <person name="Juboi H."/>
            <person name="Basik A."/>
            <person name="Shamsul S.S."/>
            <person name="Arnold P."/>
            <person name="Schmitt E.K."/>
            <person name="Sanglier J.-J."/>
            <person name="Yeo T."/>
        </authorList>
    </citation>
    <scope>NUCLEOTIDE SEQUENCE [LARGE SCALE GENOMIC DNA]</scope>
    <source>
        <strain evidence="3">C296001</strain>
    </source>
</reference>
<name>A0A0L6CFH8_9MICO</name>
<keyword evidence="3" id="KW-1185">Reference proteome</keyword>
<protein>
    <recommendedName>
        <fullName evidence="1">MOSC domain-containing protein</fullName>
    </recommendedName>
</protein>
<dbReference type="PANTHER" id="PTHR14237:SF19">
    <property type="entry name" value="MITOCHONDRIAL AMIDOXIME REDUCING COMPONENT 1"/>
    <property type="match status" value="1"/>
</dbReference>
<feature type="domain" description="MOSC" evidence="1">
    <location>
        <begin position="122"/>
        <end position="279"/>
    </location>
</feature>
<dbReference type="PROSITE" id="PS51340">
    <property type="entry name" value="MOSC"/>
    <property type="match status" value="1"/>
</dbReference>
<dbReference type="InterPro" id="IPR011037">
    <property type="entry name" value="Pyrv_Knase-like_insert_dom_sf"/>
</dbReference>
<organism evidence="2 3">
    <name type="scientific">Luteipulveratus halotolerans</name>
    <dbReference type="NCBI Taxonomy" id="1631356"/>
    <lineage>
        <taxon>Bacteria</taxon>
        <taxon>Bacillati</taxon>
        <taxon>Actinomycetota</taxon>
        <taxon>Actinomycetes</taxon>
        <taxon>Micrococcales</taxon>
        <taxon>Dermacoccaceae</taxon>
        <taxon>Luteipulveratus</taxon>
    </lineage>
</organism>
<dbReference type="GO" id="GO:0003824">
    <property type="term" value="F:catalytic activity"/>
    <property type="evidence" value="ECO:0007669"/>
    <property type="project" value="InterPro"/>
</dbReference>
<dbReference type="RefSeq" id="WP_050668693.1">
    <property type="nucleotide sequence ID" value="NZ_LAIR01000002.1"/>
</dbReference>
<dbReference type="EMBL" id="LAIR01000002">
    <property type="protein sequence ID" value="KNX36439.1"/>
    <property type="molecule type" value="Genomic_DNA"/>
</dbReference>
<dbReference type="STRING" id="1631356.VV01_03605"/>
<dbReference type="Pfam" id="PF03476">
    <property type="entry name" value="MOSC_N"/>
    <property type="match status" value="1"/>
</dbReference>
<dbReference type="SUPFAM" id="SSF141673">
    <property type="entry name" value="MOSC N-terminal domain-like"/>
    <property type="match status" value="1"/>
</dbReference>
<proteinExistence type="predicted"/>
<dbReference type="InterPro" id="IPR005302">
    <property type="entry name" value="MoCF_Sase_C"/>
</dbReference>
<gene>
    <name evidence="2" type="ORF">VV01_03605</name>
</gene>
<dbReference type="SUPFAM" id="SSF50800">
    <property type="entry name" value="PK beta-barrel domain-like"/>
    <property type="match status" value="1"/>
</dbReference>
<dbReference type="Pfam" id="PF03473">
    <property type="entry name" value="MOSC"/>
    <property type="match status" value="1"/>
</dbReference>
<dbReference type="PANTHER" id="PTHR14237">
    <property type="entry name" value="MOLYBDOPTERIN COFACTOR SULFURASE MOSC"/>
    <property type="match status" value="1"/>
</dbReference>
<comment type="caution">
    <text evidence="2">The sequence shown here is derived from an EMBL/GenBank/DDBJ whole genome shotgun (WGS) entry which is preliminary data.</text>
</comment>
<dbReference type="OrthoDB" id="9793178at2"/>
<dbReference type="InterPro" id="IPR005303">
    <property type="entry name" value="MOCOS_middle"/>
</dbReference>
<evidence type="ECO:0000313" key="3">
    <source>
        <dbReference type="Proteomes" id="UP000037397"/>
    </source>
</evidence>
<dbReference type="GO" id="GO:0030170">
    <property type="term" value="F:pyridoxal phosphate binding"/>
    <property type="evidence" value="ECO:0007669"/>
    <property type="project" value="InterPro"/>
</dbReference>
<dbReference type="AlphaFoldDB" id="A0A0L6CFH8"/>